<feature type="transmembrane region" description="Helical" evidence="1">
    <location>
        <begin position="7"/>
        <end position="25"/>
    </location>
</feature>
<accession>A0ABV8MU75</accession>
<protein>
    <submittedName>
        <fullName evidence="3">Acyltransferase family protein</fullName>
        <ecNumber evidence="3">2.3.-.-</ecNumber>
    </submittedName>
</protein>
<gene>
    <name evidence="3" type="ORF">ACFOW7_14275</name>
</gene>
<dbReference type="Pfam" id="PF01757">
    <property type="entry name" value="Acyl_transf_3"/>
    <property type="match status" value="1"/>
</dbReference>
<sequence>MQRLPGLDLLRAVAIVWVMLYHARVAGLGKTIDSVSFWGWMGVDLFFVLSGFLIGSQLFKPLAQGEKLALGAFYLRRALRILPAYLVVVALYFSWPPLRETPEIQPLWQFLTFTENLFIDFFHPKAFSHVWSLCVEEHFYLVVPLLTLLLMRRPAWWKTMALLLGLLIGGMLLRSAIWLNGLQPLLGVEEGVGNFWQRYMEWIYYPTYTRLDGLLAGVSLALVATFRPSWWAGWQRRANLLLVAGLVAMWGAFALFQERESFAATVAGFPLLSLGLGLIVASAASPQSLLSRWQVPGAALLATLAYSLYLTHKAAYRLVRTEIGPWLKLHDGYAVLCYGAAALLAGVLLYLAVERPALRWRDRLWASRRANLAPQAG</sequence>
<name>A0ABV8MU75_9NEIS</name>
<keyword evidence="1" id="KW-0812">Transmembrane</keyword>
<evidence type="ECO:0000313" key="4">
    <source>
        <dbReference type="Proteomes" id="UP001595791"/>
    </source>
</evidence>
<evidence type="ECO:0000259" key="2">
    <source>
        <dbReference type="Pfam" id="PF01757"/>
    </source>
</evidence>
<evidence type="ECO:0000313" key="3">
    <source>
        <dbReference type="EMBL" id="MFC4160505.1"/>
    </source>
</evidence>
<comment type="caution">
    <text evidence="3">The sequence shown here is derived from an EMBL/GenBank/DDBJ whole genome shotgun (WGS) entry which is preliminary data.</text>
</comment>
<feature type="transmembrane region" description="Helical" evidence="1">
    <location>
        <begin position="238"/>
        <end position="256"/>
    </location>
</feature>
<feature type="transmembrane region" description="Helical" evidence="1">
    <location>
        <begin position="262"/>
        <end position="281"/>
    </location>
</feature>
<dbReference type="RefSeq" id="WP_378165413.1">
    <property type="nucleotide sequence ID" value="NZ_JBHSBU010000001.1"/>
</dbReference>
<feature type="transmembrane region" description="Helical" evidence="1">
    <location>
        <begin position="162"/>
        <end position="182"/>
    </location>
</feature>
<feature type="transmembrane region" description="Helical" evidence="1">
    <location>
        <begin position="293"/>
        <end position="312"/>
    </location>
</feature>
<feature type="transmembrane region" description="Helical" evidence="1">
    <location>
        <begin position="202"/>
        <end position="226"/>
    </location>
</feature>
<dbReference type="EMBL" id="JBHSBU010000001">
    <property type="protein sequence ID" value="MFC4160505.1"/>
    <property type="molecule type" value="Genomic_DNA"/>
</dbReference>
<dbReference type="PANTHER" id="PTHR23028">
    <property type="entry name" value="ACETYLTRANSFERASE"/>
    <property type="match status" value="1"/>
</dbReference>
<keyword evidence="1" id="KW-0472">Membrane</keyword>
<evidence type="ECO:0000256" key="1">
    <source>
        <dbReference type="SAM" id="Phobius"/>
    </source>
</evidence>
<feature type="transmembrane region" description="Helical" evidence="1">
    <location>
        <begin position="37"/>
        <end position="58"/>
    </location>
</feature>
<dbReference type="Proteomes" id="UP001595791">
    <property type="component" value="Unassembled WGS sequence"/>
</dbReference>
<dbReference type="GO" id="GO:0016746">
    <property type="term" value="F:acyltransferase activity"/>
    <property type="evidence" value="ECO:0007669"/>
    <property type="project" value="UniProtKB-KW"/>
</dbReference>
<keyword evidence="4" id="KW-1185">Reference proteome</keyword>
<keyword evidence="1" id="KW-1133">Transmembrane helix</keyword>
<keyword evidence="3" id="KW-0808">Transferase</keyword>
<dbReference type="EC" id="2.3.-.-" evidence="3"/>
<organism evidence="3 4">
    <name type="scientific">Chitinimonas lacunae</name>
    <dbReference type="NCBI Taxonomy" id="1963018"/>
    <lineage>
        <taxon>Bacteria</taxon>
        <taxon>Pseudomonadati</taxon>
        <taxon>Pseudomonadota</taxon>
        <taxon>Betaproteobacteria</taxon>
        <taxon>Neisseriales</taxon>
        <taxon>Chitinibacteraceae</taxon>
        <taxon>Chitinimonas</taxon>
    </lineage>
</organism>
<reference evidence="4" key="1">
    <citation type="journal article" date="2019" name="Int. J. Syst. Evol. Microbiol.">
        <title>The Global Catalogue of Microorganisms (GCM) 10K type strain sequencing project: providing services to taxonomists for standard genome sequencing and annotation.</title>
        <authorList>
            <consortium name="The Broad Institute Genomics Platform"/>
            <consortium name="The Broad Institute Genome Sequencing Center for Infectious Disease"/>
            <person name="Wu L."/>
            <person name="Ma J."/>
        </authorList>
    </citation>
    <scope>NUCLEOTIDE SEQUENCE [LARGE SCALE GENOMIC DNA]</scope>
    <source>
        <strain evidence="4">LMG 29894</strain>
    </source>
</reference>
<feature type="transmembrane region" description="Helical" evidence="1">
    <location>
        <begin position="130"/>
        <end position="150"/>
    </location>
</feature>
<dbReference type="PANTHER" id="PTHR23028:SF53">
    <property type="entry name" value="ACYL_TRANSF_3 DOMAIN-CONTAINING PROTEIN"/>
    <property type="match status" value="1"/>
</dbReference>
<feature type="domain" description="Acyltransferase 3" evidence="2">
    <location>
        <begin position="5"/>
        <end position="350"/>
    </location>
</feature>
<feature type="transmembrane region" description="Helical" evidence="1">
    <location>
        <begin position="332"/>
        <end position="353"/>
    </location>
</feature>
<proteinExistence type="predicted"/>
<dbReference type="InterPro" id="IPR050879">
    <property type="entry name" value="Acyltransferase_3"/>
</dbReference>
<dbReference type="InterPro" id="IPR002656">
    <property type="entry name" value="Acyl_transf_3_dom"/>
</dbReference>
<feature type="transmembrane region" description="Helical" evidence="1">
    <location>
        <begin position="78"/>
        <end position="95"/>
    </location>
</feature>
<keyword evidence="3" id="KW-0012">Acyltransferase</keyword>